<sequence>MMTEATLPDLLPNAELCLCLARAMQAPQAGVTLQEVQGPLMDDLNYLAGSLPVLTAERLNALQRSTSELADTQQLILGYSKLFLMPPAPAPLNLGVYLDGSLMARSVQSIEVLYQRHGLERDPTFHELPDHLSLNLQWLAWVYSEIIEDQQNGTTNTATITDAVTMLNDFTLPALAGIRRKVIAVSGDSPTQLWRLLIELIHDQLTSDLEKLSPHAVRNPAMQQIQIETPATPVETFETSHAPTEQLTCKRCGNPFESDPVLAEMRKRLNEAGVSADHLSICPQCRDGESTAAMKPPGANIKAWQ</sequence>
<dbReference type="InterPro" id="IPR020945">
    <property type="entry name" value="DMSO/NO3_reduct_chaperone"/>
</dbReference>
<reference evidence="1 2" key="1">
    <citation type="submission" date="2023-04" db="EMBL/GenBank/DDBJ databases">
        <title>A long-awaited taxogenomic arrangement of the family Halomonadaceae.</title>
        <authorList>
            <person name="De La Haba R."/>
            <person name="Chuvochina M."/>
            <person name="Wittouck S."/>
            <person name="Arahal D.R."/>
            <person name="Sanchez-Porro C."/>
            <person name="Hugenholtz P."/>
            <person name="Ventosa A."/>
        </authorList>
    </citation>
    <scope>NUCLEOTIDE SEQUENCE [LARGE SCALE GENOMIC DNA]</scope>
    <source>
        <strain evidence="1 2">DSM 21020</strain>
    </source>
</reference>
<name>A0ABU1H2L4_9GAMM</name>
<dbReference type="Gene3D" id="1.10.3480.10">
    <property type="entry name" value="TorD-like"/>
    <property type="match status" value="1"/>
</dbReference>
<dbReference type="EMBL" id="JARWAN010000007">
    <property type="protein sequence ID" value="MDR5898535.1"/>
    <property type="molecule type" value="Genomic_DNA"/>
</dbReference>
<dbReference type="Pfam" id="PF02613">
    <property type="entry name" value="Nitrate_red_del"/>
    <property type="match status" value="1"/>
</dbReference>
<comment type="caution">
    <text evidence="1">The sequence shown here is derived from an EMBL/GenBank/DDBJ whole genome shotgun (WGS) entry which is preliminary data.</text>
</comment>
<accession>A0ABU1H2L4</accession>
<keyword evidence="2" id="KW-1185">Reference proteome</keyword>
<dbReference type="SUPFAM" id="SSF89155">
    <property type="entry name" value="TorD-like"/>
    <property type="match status" value="1"/>
</dbReference>
<evidence type="ECO:0000313" key="2">
    <source>
        <dbReference type="Proteomes" id="UP001254564"/>
    </source>
</evidence>
<evidence type="ECO:0000313" key="1">
    <source>
        <dbReference type="EMBL" id="MDR5898535.1"/>
    </source>
</evidence>
<gene>
    <name evidence="1" type="ORF">QC823_05980</name>
</gene>
<organism evidence="1 2">
    <name type="scientific">Vreelandella vilamensis</name>
    <dbReference type="NCBI Taxonomy" id="531309"/>
    <lineage>
        <taxon>Bacteria</taxon>
        <taxon>Pseudomonadati</taxon>
        <taxon>Pseudomonadota</taxon>
        <taxon>Gammaproteobacteria</taxon>
        <taxon>Oceanospirillales</taxon>
        <taxon>Halomonadaceae</taxon>
        <taxon>Vreelandella</taxon>
    </lineage>
</organism>
<dbReference type="RefSeq" id="WP_309655448.1">
    <property type="nucleotide sequence ID" value="NZ_JARWAN010000007.1"/>
</dbReference>
<proteinExistence type="predicted"/>
<dbReference type="InterPro" id="IPR036411">
    <property type="entry name" value="TorD-like_sf"/>
</dbReference>
<dbReference type="Proteomes" id="UP001254564">
    <property type="component" value="Unassembled WGS sequence"/>
</dbReference>
<protein>
    <submittedName>
        <fullName evidence="1">Molecular chaperone TorD family protein</fullName>
    </submittedName>
</protein>